<name>A0A7C5RV11_THERO</name>
<dbReference type="AlphaFoldDB" id="A0A7C5RV11"/>
<feature type="domain" description="CpXC" evidence="1">
    <location>
        <begin position="24"/>
        <end position="135"/>
    </location>
</feature>
<dbReference type="EMBL" id="DRWX01000282">
    <property type="protein sequence ID" value="HHM96762.1"/>
    <property type="molecule type" value="Genomic_DNA"/>
</dbReference>
<reference evidence="2" key="1">
    <citation type="journal article" date="2020" name="mSystems">
        <title>Genome- and Community-Level Interaction Insights into Carbon Utilization and Element Cycling Functions of Hydrothermarchaeota in Hydrothermal Sediment.</title>
        <authorList>
            <person name="Zhou Z."/>
            <person name="Liu Y."/>
            <person name="Xu W."/>
            <person name="Pan J."/>
            <person name="Luo Z.H."/>
            <person name="Li M."/>
        </authorList>
    </citation>
    <scope>NUCLEOTIDE SEQUENCE [LARGE SCALE GENOMIC DNA]</scope>
    <source>
        <strain evidence="2">SpSt-1065</strain>
    </source>
</reference>
<comment type="caution">
    <text evidence="2">The sequence shown here is derived from an EMBL/GenBank/DDBJ whole genome shotgun (WGS) entry which is preliminary data.</text>
</comment>
<protein>
    <recommendedName>
        <fullName evidence="1">CpXC domain-containing protein</fullName>
    </recommendedName>
</protein>
<organism evidence="2">
    <name type="scientific">Thermomicrobium roseum</name>
    <dbReference type="NCBI Taxonomy" id="500"/>
    <lineage>
        <taxon>Bacteria</taxon>
        <taxon>Pseudomonadati</taxon>
        <taxon>Thermomicrobiota</taxon>
        <taxon>Thermomicrobia</taxon>
        <taxon>Thermomicrobiales</taxon>
        <taxon>Thermomicrobiaceae</taxon>
        <taxon>Thermomicrobium</taxon>
    </lineage>
</organism>
<gene>
    <name evidence="2" type="ORF">ENM21_06070</name>
</gene>
<evidence type="ECO:0000259" key="1">
    <source>
        <dbReference type="Pfam" id="PF14353"/>
    </source>
</evidence>
<proteinExistence type="predicted"/>
<accession>A0A7C5RV11</accession>
<sequence length="158" mass="18522">MAETTEQASAAPDLPTEFTEIEMRCPPCNAVWSAPVARRVNVRTHPDARLGILLKTIHWTRCPVCKQQRPIDTIFEYFDPDKRLLVQVRPEWEYHAGGGEDWYWARYEDLVLKYQDADIRVDVVFGLDQLIEKFLGGEDAVRRAREEWETRQQEERSS</sequence>
<dbReference type="InterPro" id="IPR025682">
    <property type="entry name" value="CpXC_dom"/>
</dbReference>
<evidence type="ECO:0000313" key="2">
    <source>
        <dbReference type="EMBL" id="HHM96762.1"/>
    </source>
</evidence>
<dbReference type="Pfam" id="PF14353">
    <property type="entry name" value="CpXC"/>
    <property type="match status" value="1"/>
</dbReference>